<dbReference type="AlphaFoldDB" id="A0A6I6SIZ0"/>
<evidence type="ECO:0000313" key="1">
    <source>
        <dbReference type="EMBL" id="QHC50499.1"/>
    </source>
</evidence>
<protein>
    <submittedName>
        <fullName evidence="1">Uncharacterized protein</fullName>
    </submittedName>
</protein>
<dbReference type="RefSeq" id="WP_159552812.1">
    <property type="nucleotide sequence ID" value="NZ_CP035042.1"/>
</dbReference>
<dbReference type="EMBL" id="CP035042">
    <property type="protein sequence ID" value="QHC50499.1"/>
    <property type="molecule type" value="Genomic_DNA"/>
</dbReference>
<keyword evidence="2" id="KW-1185">Reference proteome</keyword>
<sequence length="117" mass="12833">MADIVRHLEGAAQSLSWLYLVEEKRQPALAAAAFFLTKYADAARKAIDANDTEVLDGYVTLRLGTLAALLQVVRAHWENGVIAMTAWTADALAEIAHWIERAREAITQVLDGVMRAA</sequence>
<organism evidence="1 2">
    <name type="scientific">Billgrantia tianxiuensis</name>
    <dbReference type="NCBI Taxonomy" id="2497861"/>
    <lineage>
        <taxon>Bacteria</taxon>
        <taxon>Pseudomonadati</taxon>
        <taxon>Pseudomonadota</taxon>
        <taxon>Gammaproteobacteria</taxon>
        <taxon>Oceanospirillales</taxon>
        <taxon>Halomonadaceae</taxon>
        <taxon>Billgrantia</taxon>
    </lineage>
</organism>
<reference evidence="1 2" key="1">
    <citation type="submission" date="2019-01" db="EMBL/GenBank/DDBJ databases">
        <title>Complete genome of a denitifying bacterium Halomons sp. BC-M4-5.</title>
        <authorList>
            <person name="Wang L."/>
            <person name="Shao Z."/>
        </authorList>
    </citation>
    <scope>NUCLEOTIDE SEQUENCE [LARGE SCALE GENOMIC DNA]</scope>
    <source>
        <strain evidence="1 2">BC-M4-5</strain>
    </source>
</reference>
<name>A0A6I6SIZ0_9GAMM</name>
<evidence type="ECO:0000313" key="2">
    <source>
        <dbReference type="Proteomes" id="UP000464013"/>
    </source>
</evidence>
<proteinExistence type="predicted"/>
<gene>
    <name evidence="1" type="ORF">EKK97_14110</name>
</gene>
<dbReference type="KEGG" id="htx:EKK97_14110"/>
<dbReference type="Proteomes" id="UP000464013">
    <property type="component" value="Chromosome"/>
</dbReference>
<accession>A0A6I6SIZ0</accession>